<dbReference type="InterPro" id="IPR036396">
    <property type="entry name" value="Cyt_P450_sf"/>
</dbReference>
<gene>
    <name evidence="11" type="ORF">AAE3_LOCUS5273</name>
</gene>
<evidence type="ECO:0008006" key="13">
    <source>
        <dbReference type="Google" id="ProtNLM"/>
    </source>
</evidence>
<evidence type="ECO:0000256" key="8">
    <source>
        <dbReference type="ARBA" id="ARBA00023033"/>
    </source>
</evidence>
<keyword evidence="6" id="KW-0560">Oxidoreductase</keyword>
<comment type="cofactor">
    <cofactor evidence="1 9">
        <name>heme</name>
        <dbReference type="ChEBI" id="CHEBI:30413"/>
    </cofactor>
</comment>
<dbReference type="OrthoDB" id="3934656at2759"/>
<evidence type="ECO:0000256" key="10">
    <source>
        <dbReference type="SAM" id="SignalP"/>
    </source>
</evidence>
<evidence type="ECO:0000313" key="12">
    <source>
        <dbReference type="Proteomes" id="UP000467700"/>
    </source>
</evidence>
<comment type="caution">
    <text evidence="11">The sequence shown here is derived from an EMBL/GenBank/DDBJ whole genome shotgun (WGS) entry which is preliminary data.</text>
</comment>
<feature type="binding site" description="axial binding residue" evidence="9">
    <location>
        <position position="437"/>
    </location>
    <ligand>
        <name>heme</name>
        <dbReference type="ChEBI" id="CHEBI:30413"/>
    </ligand>
    <ligandPart>
        <name>Fe</name>
        <dbReference type="ChEBI" id="CHEBI:18248"/>
    </ligandPart>
</feature>
<keyword evidence="10" id="KW-0732">Signal</keyword>
<evidence type="ECO:0000256" key="3">
    <source>
        <dbReference type="ARBA" id="ARBA00010617"/>
    </source>
</evidence>
<dbReference type="InterPro" id="IPR050364">
    <property type="entry name" value="Cytochrome_P450_fung"/>
</dbReference>
<dbReference type="GO" id="GO:0020037">
    <property type="term" value="F:heme binding"/>
    <property type="evidence" value="ECO:0007669"/>
    <property type="project" value="InterPro"/>
</dbReference>
<feature type="signal peptide" evidence="10">
    <location>
        <begin position="1"/>
        <end position="28"/>
    </location>
</feature>
<evidence type="ECO:0000256" key="7">
    <source>
        <dbReference type="ARBA" id="ARBA00023004"/>
    </source>
</evidence>
<dbReference type="SUPFAM" id="SSF48264">
    <property type="entry name" value="Cytochrome P450"/>
    <property type="match status" value="1"/>
</dbReference>
<dbReference type="PANTHER" id="PTHR46300">
    <property type="entry name" value="P450, PUTATIVE (EUROFUNG)-RELATED-RELATED"/>
    <property type="match status" value="1"/>
</dbReference>
<dbReference type="CDD" id="cd11065">
    <property type="entry name" value="CYP64-like"/>
    <property type="match status" value="1"/>
</dbReference>
<evidence type="ECO:0000256" key="5">
    <source>
        <dbReference type="ARBA" id="ARBA00022723"/>
    </source>
</evidence>
<keyword evidence="12" id="KW-1185">Reference proteome</keyword>
<keyword evidence="5 9" id="KW-0479">Metal-binding</keyword>
<evidence type="ECO:0000256" key="1">
    <source>
        <dbReference type="ARBA" id="ARBA00001971"/>
    </source>
</evidence>
<dbReference type="GO" id="GO:0004497">
    <property type="term" value="F:monooxygenase activity"/>
    <property type="evidence" value="ECO:0007669"/>
    <property type="project" value="UniProtKB-KW"/>
</dbReference>
<keyword evidence="4 9" id="KW-0349">Heme</keyword>
<name>A0A8S0X009_CYCAE</name>
<dbReference type="EMBL" id="CACVBS010000038">
    <property type="protein sequence ID" value="CAA7263108.1"/>
    <property type="molecule type" value="Genomic_DNA"/>
</dbReference>
<comment type="pathway">
    <text evidence="2">Secondary metabolite biosynthesis.</text>
</comment>
<keyword evidence="7 9" id="KW-0408">Iron</keyword>
<comment type="similarity">
    <text evidence="3">Belongs to the cytochrome P450 family.</text>
</comment>
<dbReference type="PRINTS" id="PR00463">
    <property type="entry name" value="EP450I"/>
</dbReference>
<evidence type="ECO:0000256" key="6">
    <source>
        <dbReference type="ARBA" id="ARBA00023002"/>
    </source>
</evidence>
<dbReference type="Gene3D" id="1.10.630.10">
    <property type="entry name" value="Cytochrome P450"/>
    <property type="match status" value="1"/>
</dbReference>
<reference evidence="11 12" key="1">
    <citation type="submission" date="2020-01" db="EMBL/GenBank/DDBJ databases">
        <authorList>
            <person name="Gupta K D."/>
        </authorList>
    </citation>
    <scope>NUCLEOTIDE SEQUENCE [LARGE SCALE GENOMIC DNA]</scope>
</reference>
<organism evidence="11 12">
    <name type="scientific">Cyclocybe aegerita</name>
    <name type="common">Black poplar mushroom</name>
    <name type="synonym">Agrocybe aegerita</name>
    <dbReference type="NCBI Taxonomy" id="1973307"/>
    <lineage>
        <taxon>Eukaryota</taxon>
        <taxon>Fungi</taxon>
        <taxon>Dikarya</taxon>
        <taxon>Basidiomycota</taxon>
        <taxon>Agaricomycotina</taxon>
        <taxon>Agaricomycetes</taxon>
        <taxon>Agaricomycetidae</taxon>
        <taxon>Agaricales</taxon>
        <taxon>Agaricineae</taxon>
        <taxon>Bolbitiaceae</taxon>
        <taxon>Cyclocybe</taxon>
    </lineage>
</organism>
<dbReference type="AlphaFoldDB" id="A0A8S0X009"/>
<evidence type="ECO:0000256" key="9">
    <source>
        <dbReference type="PIRSR" id="PIRSR602401-1"/>
    </source>
</evidence>
<keyword evidence="8" id="KW-0503">Monooxygenase</keyword>
<dbReference type="Pfam" id="PF00067">
    <property type="entry name" value="p450"/>
    <property type="match status" value="1"/>
</dbReference>
<sequence>MTSSSSNPSLVLFVLGALLLVCLHSTLSAREKRKKYPPGPPPKFLIGNLLDLPGKRLGQTYLEHGRRLGSDIVHVSALGNHVIVANTREVAEELLEKRARNSSGRPWFAMTKMLDWEYNIAAMDYGDEWRKHRKVCQQHFNRVAAKSFQPIQLQKTRRMLVGLLRFPEKFMLHNRMHSLSISMDFLFGYQIDTLDDPAILAANKSLDIGNPLFTVNGSLITVFPFLARVPAWVPGAISQKRAAEGRYWTHEMKRIPLEDVRRRMDEGRATPSLVSQLLEKKNTVGIADEDEQIMNNVAFTVYGAASDTTISVTNTFFYAMSLHPEVQAKAQAEIDRIVGTHRLPEFSDRSSMPYIEAIYREVMRYGPPVPLGVMHTLAEDDYYRELSQVFANIWAMTHDENVYKDPDTFNPDRFLTEDGELNDDDRVLAYGFGRRICVGKHVASSTTWITIVSLLACINIGKAKDEFGNEIEVNREYDDDGLLVHKQPFKCSIVPRSEVARKLIEEAALN</sequence>
<proteinExistence type="inferred from homology"/>
<evidence type="ECO:0000256" key="2">
    <source>
        <dbReference type="ARBA" id="ARBA00005179"/>
    </source>
</evidence>
<dbReference type="InterPro" id="IPR001128">
    <property type="entry name" value="Cyt_P450"/>
</dbReference>
<dbReference type="InterPro" id="IPR002401">
    <property type="entry name" value="Cyt_P450_E_grp-I"/>
</dbReference>
<dbReference type="PANTHER" id="PTHR46300:SF7">
    <property type="entry name" value="P450, PUTATIVE (EUROFUNG)-RELATED"/>
    <property type="match status" value="1"/>
</dbReference>
<dbReference type="Proteomes" id="UP000467700">
    <property type="component" value="Unassembled WGS sequence"/>
</dbReference>
<dbReference type="GO" id="GO:0016705">
    <property type="term" value="F:oxidoreductase activity, acting on paired donors, with incorporation or reduction of molecular oxygen"/>
    <property type="evidence" value="ECO:0007669"/>
    <property type="project" value="InterPro"/>
</dbReference>
<evidence type="ECO:0000313" key="11">
    <source>
        <dbReference type="EMBL" id="CAA7263108.1"/>
    </source>
</evidence>
<dbReference type="GO" id="GO:0005506">
    <property type="term" value="F:iron ion binding"/>
    <property type="evidence" value="ECO:0007669"/>
    <property type="project" value="InterPro"/>
</dbReference>
<feature type="chain" id="PRO_5035853129" description="Cytochrome P450" evidence="10">
    <location>
        <begin position="29"/>
        <end position="510"/>
    </location>
</feature>
<accession>A0A8S0X009</accession>
<protein>
    <recommendedName>
        <fullName evidence="13">Cytochrome P450</fullName>
    </recommendedName>
</protein>
<evidence type="ECO:0000256" key="4">
    <source>
        <dbReference type="ARBA" id="ARBA00022617"/>
    </source>
</evidence>